<keyword evidence="7" id="KW-0378">Hydrolase</keyword>
<dbReference type="InterPro" id="IPR003439">
    <property type="entry name" value="ABC_transporter-like_ATP-bd"/>
</dbReference>
<dbReference type="RefSeq" id="WP_330572613.1">
    <property type="nucleotide sequence ID" value="NZ_QGQD01000062.1"/>
</dbReference>
<keyword evidence="4 7" id="KW-0067">ATP-binding</keyword>
<accession>A0A4U8Q500</accession>
<dbReference type="InterPro" id="IPR003593">
    <property type="entry name" value="AAA+_ATPase"/>
</dbReference>
<feature type="domain" description="ABC transporter" evidence="6">
    <location>
        <begin position="42"/>
        <end position="270"/>
    </location>
</feature>
<keyword evidence="3" id="KW-0547">Nucleotide-binding</keyword>
<organism evidence="7 8">
    <name type="scientific">Robinsoniella peoriensis</name>
    <dbReference type="NCBI Taxonomy" id="180332"/>
    <lineage>
        <taxon>Bacteria</taxon>
        <taxon>Bacillati</taxon>
        <taxon>Bacillota</taxon>
        <taxon>Clostridia</taxon>
        <taxon>Lachnospirales</taxon>
        <taxon>Lachnospiraceae</taxon>
        <taxon>Robinsoniella</taxon>
    </lineage>
</organism>
<evidence type="ECO:0000256" key="4">
    <source>
        <dbReference type="ARBA" id="ARBA00022840"/>
    </source>
</evidence>
<comment type="caution">
    <text evidence="7">The sequence shown here is derived from an EMBL/GenBank/DDBJ whole genome shotgun (WGS) entry which is preliminary data.</text>
</comment>
<keyword evidence="2" id="KW-0813">Transport</keyword>
<name>A0A4U8Q500_9FIRM</name>
<evidence type="ECO:0000313" key="7">
    <source>
        <dbReference type="EMBL" id="TLC99880.1"/>
    </source>
</evidence>
<dbReference type="GO" id="GO:0005524">
    <property type="term" value="F:ATP binding"/>
    <property type="evidence" value="ECO:0007669"/>
    <property type="project" value="UniProtKB-KW"/>
</dbReference>
<dbReference type="SUPFAM" id="SSF52540">
    <property type="entry name" value="P-loop containing nucleoside triphosphate hydrolases"/>
    <property type="match status" value="1"/>
</dbReference>
<evidence type="ECO:0000259" key="6">
    <source>
        <dbReference type="PROSITE" id="PS50893"/>
    </source>
</evidence>
<dbReference type="InterPro" id="IPR027417">
    <property type="entry name" value="P-loop_NTPase"/>
</dbReference>
<dbReference type="STRING" id="180332.GCA_000797495_04602"/>
<dbReference type="Gene3D" id="3.40.50.300">
    <property type="entry name" value="P-loop containing nucleotide triphosphate hydrolases"/>
    <property type="match status" value="1"/>
</dbReference>
<evidence type="ECO:0000313" key="8">
    <source>
        <dbReference type="Proteomes" id="UP000306509"/>
    </source>
</evidence>
<dbReference type="PANTHER" id="PTHR43335">
    <property type="entry name" value="ABC TRANSPORTER, ATP-BINDING PROTEIN"/>
    <property type="match status" value="1"/>
</dbReference>
<dbReference type="EMBL" id="QGQD01000062">
    <property type="protein sequence ID" value="TLC99880.1"/>
    <property type="molecule type" value="Genomic_DNA"/>
</dbReference>
<protein>
    <submittedName>
        <fullName evidence="7">Putative ABC transporter ATP-binding protein YxlF</fullName>
        <ecNumber evidence="7">3.6.3.-</ecNumber>
    </submittedName>
</protein>
<dbReference type="SMART" id="SM00382">
    <property type="entry name" value="AAA"/>
    <property type="match status" value="1"/>
</dbReference>
<dbReference type="Proteomes" id="UP000306509">
    <property type="component" value="Unassembled WGS sequence"/>
</dbReference>
<evidence type="ECO:0000256" key="1">
    <source>
        <dbReference type="ARBA" id="ARBA00005417"/>
    </source>
</evidence>
<sequence length="343" mass="39197">MVNLFRYNNIQKEQNQKEQNQKEQNQKEQNQKEGDISMSDIIVLEDVTKTYKGIEVVKNVTMRVKQGEIYGFLGPNGAGKTTIMKMILNLAKPDMGNIRVCGEVIQKDSYEYLRNIGSIIEYPIFYEKLTAWKNLKLHCNYMGFYNKKRIREVLDLVDLKGVDNKLVGEFSLGMKQRLGIARAMITNPKLLILDEPINGLDPIGIKQIRQLLIKLKASYGTTILISSHIIAEIEQLADTIGVIDKGVLTKEVSMSEIHHDSLQYLEIEVNDIHRAATVLDNAFDHLNFKIVSENRLRIYDNNRQAEISKELVMAGVGILNMVYKNDTLEDYFIHTIMGGNEND</sequence>
<reference evidence="7 8" key="1">
    <citation type="journal article" date="2019" name="Anaerobe">
        <title>Detection of Robinsoniella peoriensis in multiple bone samples of a trauma patient.</title>
        <authorList>
            <person name="Schrottner P."/>
            <person name="Hartwich K."/>
            <person name="Bunk B."/>
            <person name="Schober I."/>
            <person name="Helbig S."/>
            <person name="Rudolph W.W."/>
            <person name="Gunzer F."/>
        </authorList>
    </citation>
    <scope>NUCLEOTIDE SEQUENCE [LARGE SCALE GENOMIC DNA]</scope>
    <source>
        <strain evidence="7 8">DSM 106044</strain>
    </source>
</reference>
<evidence type="ECO:0000256" key="2">
    <source>
        <dbReference type="ARBA" id="ARBA00022448"/>
    </source>
</evidence>
<dbReference type="PANTHER" id="PTHR43335:SF8">
    <property type="entry name" value="ABC TRANSPORTER, ATP-BINDING PROTEIN"/>
    <property type="match status" value="1"/>
</dbReference>
<gene>
    <name evidence="7" type="primary">yxlF_7</name>
    <name evidence="7" type="ORF">DSM106044_03266</name>
</gene>
<feature type="region of interest" description="Disordered" evidence="5">
    <location>
        <begin position="1"/>
        <end position="33"/>
    </location>
</feature>
<dbReference type="EC" id="3.6.3.-" evidence="7"/>
<evidence type="ECO:0000256" key="3">
    <source>
        <dbReference type="ARBA" id="ARBA00022741"/>
    </source>
</evidence>
<keyword evidence="8" id="KW-1185">Reference proteome</keyword>
<proteinExistence type="inferred from homology"/>
<dbReference type="GO" id="GO:0016887">
    <property type="term" value="F:ATP hydrolysis activity"/>
    <property type="evidence" value="ECO:0007669"/>
    <property type="project" value="InterPro"/>
</dbReference>
<dbReference type="Pfam" id="PF00005">
    <property type="entry name" value="ABC_tran"/>
    <property type="match status" value="1"/>
</dbReference>
<dbReference type="InterPro" id="IPR017871">
    <property type="entry name" value="ABC_transporter-like_CS"/>
</dbReference>
<dbReference type="PROSITE" id="PS50893">
    <property type="entry name" value="ABC_TRANSPORTER_2"/>
    <property type="match status" value="1"/>
</dbReference>
<dbReference type="PROSITE" id="PS00211">
    <property type="entry name" value="ABC_TRANSPORTER_1"/>
    <property type="match status" value="1"/>
</dbReference>
<feature type="compositionally biased region" description="Basic and acidic residues" evidence="5">
    <location>
        <begin position="14"/>
        <end position="33"/>
    </location>
</feature>
<evidence type="ECO:0000256" key="5">
    <source>
        <dbReference type="SAM" id="MobiDB-lite"/>
    </source>
</evidence>
<feature type="compositionally biased region" description="Polar residues" evidence="5">
    <location>
        <begin position="1"/>
        <end position="10"/>
    </location>
</feature>
<comment type="similarity">
    <text evidence="1">Belongs to the ABC transporter superfamily.</text>
</comment>
<dbReference type="AlphaFoldDB" id="A0A4U8Q500"/>